<keyword evidence="2" id="KW-1185">Reference proteome</keyword>
<comment type="caution">
    <text evidence="1">The sequence shown here is derived from an EMBL/GenBank/DDBJ whole genome shotgun (WGS) entry which is preliminary data.</text>
</comment>
<name>A0A6V7H074_9HYME</name>
<accession>A0A6V7H074</accession>
<protein>
    <submittedName>
        <fullName evidence="1">Uncharacterized protein</fullName>
    </submittedName>
</protein>
<gene>
    <name evidence="1" type="ORF">MHI_LOCUS311783</name>
</gene>
<sequence length="46" mass="5090">MEQNASSTASDFMAIASRCIGCVCCMQTNQLFILIVGEQYTFGKMF</sequence>
<dbReference type="Proteomes" id="UP000752696">
    <property type="component" value="Unassembled WGS sequence"/>
</dbReference>
<proteinExistence type="predicted"/>
<evidence type="ECO:0000313" key="1">
    <source>
        <dbReference type="EMBL" id="CAD1472652.1"/>
    </source>
</evidence>
<evidence type="ECO:0000313" key="2">
    <source>
        <dbReference type="Proteomes" id="UP000752696"/>
    </source>
</evidence>
<dbReference type="EMBL" id="CAJDYZ010005633">
    <property type="protein sequence ID" value="CAD1472652.1"/>
    <property type="molecule type" value="Genomic_DNA"/>
</dbReference>
<dbReference type="AlphaFoldDB" id="A0A6V7H074"/>
<feature type="non-terminal residue" evidence="1">
    <location>
        <position position="46"/>
    </location>
</feature>
<organism evidence="1 2">
    <name type="scientific">Heterotrigona itama</name>
    <dbReference type="NCBI Taxonomy" id="395501"/>
    <lineage>
        <taxon>Eukaryota</taxon>
        <taxon>Metazoa</taxon>
        <taxon>Ecdysozoa</taxon>
        <taxon>Arthropoda</taxon>
        <taxon>Hexapoda</taxon>
        <taxon>Insecta</taxon>
        <taxon>Pterygota</taxon>
        <taxon>Neoptera</taxon>
        <taxon>Endopterygota</taxon>
        <taxon>Hymenoptera</taxon>
        <taxon>Apocrita</taxon>
        <taxon>Aculeata</taxon>
        <taxon>Apoidea</taxon>
        <taxon>Anthophila</taxon>
        <taxon>Apidae</taxon>
        <taxon>Heterotrigona</taxon>
    </lineage>
</organism>
<reference evidence="1" key="1">
    <citation type="submission" date="2020-07" db="EMBL/GenBank/DDBJ databases">
        <authorList>
            <person name="Nazaruddin N."/>
        </authorList>
    </citation>
    <scope>NUCLEOTIDE SEQUENCE</scope>
</reference>